<reference evidence="8 9" key="1">
    <citation type="submission" date="2018-06" db="EMBL/GenBank/DDBJ databases">
        <authorList>
            <consortium name="Pathogen Informatics"/>
            <person name="Doyle S."/>
        </authorList>
    </citation>
    <scope>NUCLEOTIDE SEQUENCE [LARGE SCALE GENOMIC DNA]</scope>
    <source>
        <strain evidence="8 9">NCTC11091</strain>
    </source>
</reference>
<evidence type="ECO:0000256" key="1">
    <source>
        <dbReference type="ARBA" id="ARBA00022741"/>
    </source>
</evidence>
<dbReference type="SMART" id="SM00382">
    <property type="entry name" value="AAA"/>
    <property type="match status" value="1"/>
</dbReference>
<dbReference type="InterPro" id="IPR003593">
    <property type="entry name" value="AAA+_ATPase"/>
</dbReference>
<dbReference type="InterPro" id="IPR010222">
    <property type="entry name" value="RNA_helicase_HrpA"/>
</dbReference>
<keyword evidence="2" id="KW-0378">Hydrolase</keyword>
<dbReference type="Pfam" id="PF00270">
    <property type="entry name" value="DEAD"/>
    <property type="match status" value="1"/>
</dbReference>
<evidence type="ECO:0000259" key="7">
    <source>
        <dbReference type="PROSITE" id="PS51194"/>
    </source>
</evidence>
<dbReference type="GO" id="GO:0016787">
    <property type="term" value="F:hydrolase activity"/>
    <property type="evidence" value="ECO:0007669"/>
    <property type="project" value="UniProtKB-KW"/>
</dbReference>
<accession>A0A378Q5H5</accession>
<evidence type="ECO:0000259" key="6">
    <source>
        <dbReference type="PROSITE" id="PS51192"/>
    </source>
</evidence>
<dbReference type="GO" id="GO:0003723">
    <property type="term" value="F:RNA binding"/>
    <property type="evidence" value="ECO:0007669"/>
    <property type="project" value="TreeGrafter"/>
</dbReference>
<dbReference type="InterPro" id="IPR014001">
    <property type="entry name" value="Helicase_ATP-bd"/>
</dbReference>
<dbReference type="PANTHER" id="PTHR18934:SF99">
    <property type="entry name" value="ATP-DEPENDENT RNA HELICASE DHX37-RELATED"/>
    <property type="match status" value="1"/>
</dbReference>
<evidence type="ECO:0000256" key="4">
    <source>
        <dbReference type="ARBA" id="ARBA00022840"/>
    </source>
</evidence>
<dbReference type="Gene3D" id="1.20.120.1080">
    <property type="match status" value="1"/>
</dbReference>
<evidence type="ECO:0000313" key="8">
    <source>
        <dbReference type="EMBL" id="STY95654.1"/>
    </source>
</evidence>
<gene>
    <name evidence="8" type="ORF">NCTC11091_01451</name>
</gene>
<dbReference type="EMBL" id="UGQA01000001">
    <property type="protein sequence ID" value="STY95654.1"/>
    <property type="molecule type" value="Genomic_DNA"/>
</dbReference>
<dbReference type="InterPro" id="IPR011545">
    <property type="entry name" value="DEAD/DEAH_box_helicase_dom"/>
</dbReference>
<dbReference type="SUPFAM" id="SSF52540">
    <property type="entry name" value="P-loop containing nucleoside triphosphate hydrolases"/>
    <property type="match status" value="1"/>
</dbReference>
<dbReference type="PANTHER" id="PTHR18934">
    <property type="entry name" value="ATP-DEPENDENT RNA HELICASE"/>
    <property type="match status" value="1"/>
</dbReference>
<dbReference type="InterPro" id="IPR011709">
    <property type="entry name" value="DEAD-box_helicase_OB_fold"/>
</dbReference>
<dbReference type="PROSITE" id="PS51192">
    <property type="entry name" value="HELICASE_ATP_BIND_1"/>
    <property type="match status" value="1"/>
</dbReference>
<dbReference type="InterPro" id="IPR001650">
    <property type="entry name" value="Helicase_C-like"/>
</dbReference>
<dbReference type="Proteomes" id="UP000255193">
    <property type="component" value="Unassembled WGS sequence"/>
</dbReference>
<feature type="domain" description="Helicase ATP-binding" evidence="6">
    <location>
        <begin position="110"/>
        <end position="273"/>
    </location>
</feature>
<proteinExistence type="predicted"/>
<dbReference type="GO" id="GO:0003724">
    <property type="term" value="F:RNA helicase activity"/>
    <property type="evidence" value="ECO:0007669"/>
    <property type="project" value="InterPro"/>
</dbReference>
<keyword evidence="3 8" id="KW-0347">Helicase</keyword>
<protein>
    <submittedName>
        <fullName evidence="8">ATP-dependent RNA helicase HrpA</fullName>
    </submittedName>
</protein>
<organism evidence="8 9">
    <name type="scientific">Faucicola atlantae</name>
    <dbReference type="NCBI Taxonomy" id="34059"/>
    <lineage>
        <taxon>Bacteria</taxon>
        <taxon>Pseudomonadati</taxon>
        <taxon>Pseudomonadota</taxon>
        <taxon>Gammaproteobacteria</taxon>
        <taxon>Moraxellales</taxon>
        <taxon>Moraxellaceae</taxon>
        <taxon>Faucicola</taxon>
    </lineage>
</organism>
<feature type="coiled-coil region" evidence="5">
    <location>
        <begin position="49"/>
        <end position="76"/>
    </location>
</feature>
<dbReference type="Gene3D" id="3.40.50.300">
    <property type="entry name" value="P-loop containing nucleotide triphosphate hydrolases"/>
    <property type="match status" value="2"/>
</dbReference>
<feature type="domain" description="Helicase C-terminal" evidence="7">
    <location>
        <begin position="320"/>
        <end position="498"/>
    </location>
</feature>
<dbReference type="SMART" id="SM00490">
    <property type="entry name" value="HELICc"/>
    <property type="match status" value="1"/>
</dbReference>
<keyword evidence="5" id="KW-0175">Coiled coil</keyword>
<dbReference type="Pfam" id="PF00271">
    <property type="entry name" value="Helicase_C"/>
    <property type="match status" value="1"/>
</dbReference>
<dbReference type="InterPro" id="IPR007502">
    <property type="entry name" value="Helicase-assoc_dom"/>
</dbReference>
<keyword evidence="1" id="KW-0547">Nucleotide-binding</keyword>
<dbReference type="SMART" id="SM00847">
    <property type="entry name" value="HA2"/>
    <property type="match status" value="1"/>
</dbReference>
<dbReference type="NCBIfam" id="TIGR01967">
    <property type="entry name" value="DEAH_box_HrpA"/>
    <property type="match status" value="1"/>
</dbReference>
<sequence length="1466" mass="165409">MLAQYFSQLSIFSDVKNHTRMTDLSSPKPANAQATTPPLDVLAKDRHYLTQLRRKLAKADQASADYQQQLVHYQDRLVKSEQAVAARRASLPAVTLNPDLPVSQQADTLVQAIIDHQVIIVAGETGSGKTTQLPKIALLAGRGMTGQIGHTQPRRLAARSVATRIAEELGEPLGQTVSFKVRFTEQGSQDSLIKLMTDGILLAELAHDRFLSRYDTLIIDEAHERSLNIDFILGYLKNLLPKRPDLKVIITSATLDTERFSRYFALPPAGTRGKSSHNAKPAPVYVVEGRSYPVEVRYRPVTDDIVHSTDDDAFDEVEDNLPRAITAAVEESYADAASKGHSEQADILIFAATEAEIHDIADTLHQYAPKHTQILPLYARQNFAEQQQIFAPSGGRRIIIATNVAETALTVPNIRYVIDLGFARISRYDYRSRVQRLPIEAISQAAANQRKGRCGRVAPGVCIRLYSEDDFYSRPEFTEPEILRTNLASVILQMANLRLGRVEDFDFIEPPDSRLVNDGRKLLYELGAIGGKPAKRKTSSQAAAKTNSLDSDSLTKIGQQMAHMPIDPRLARMLLAGEQYACLQEMLVIVSALSVQDPRERPADKTTQADQKHALFRQPDSDFLFYLSLWQAIYGSLFATTPHGGEQVGEIDAESFADSASFDSLSFDNIAQQKLTNSQRKAFAKKHFLSSPRLREWQQTHSQLSQLVNTLKLKHNQEPAGYLAIHRALLTGLLSFIAHKVNDVDSSGKLIKARRGEYLVARQHKAKIFPASTLFKQNPTWVMAFDIVETSNVFMRTVAKIEPEWILAQAGDLLKYHYFEPHWSAKTGHVKAYAQISLFGLIVVHKQLVNYERINLAEAHDIFLRDALVLGGLNTPSTGDSLTTHKVTGKALGKLPPFLQHNLNKVADVALIEDKLRRRDLLVDEEQLYQFYAKRVPPHIASRKAFEDWRKEIEKTDPQYLFFRDEDVLSETAPATQAFPESWRLGGLTLPLSYVFDPASDDDGVTIKVPLVALPQLDAIEVLWGIAGWRYDLVLQLLKTLPKDIRRQIVPIPDTARAVCDELNHEQPTGLLKQLAHALNRRGIRGQNARMVEPKDFNPSQVERYLQPQIALVDDKNRLLDKGRDIEQLKIRHQATTQQAVVVGQGLHSQFPEHFNFIQQRHSAGVLVQQFAALVADEQNPKNGKNWVSIQQFTDLDVAIRAHRRGVLALLKNELGAKAKQLTSQIDKPLKLAFAPLGDLEQLKDVLIYATLDATFEKSVPQYDNHDDTAAQTLVRQIHALRQQGTISDEQYHALGELPLTAAQYAQAKTAVLAHFLAIGQGVLGQLSAIYQDWQQIRGRLLMLDRNIFEESMDDIEDQLDDLHLADFVYRMAYQDWQQYPRYLQALLVRLERLEHNLDADLAGVYALDRHMERLGVYVTPDTQDKYHDYRWLVEEFRIQLFAQPMKTRAPVSDKRLEKLWEQLQR</sequence>
<evidence type="ECO:0000256" key="3">
    <source>
        <dbReference type="ARBA" id="ARBA00022806"/>
    </source>
</evidence>
<dbReference type="GO" id="GO:0005524">
    <property type="term" value="F:ATP binding"/>
    <property type="evidence" value="ECO:0007669"/>
    <property type="project" value="UniProtKB-KW"/>
</dbReference>
<name>A0A378Q5H5_9GAMM</name>
<dbReference type="Pfam" id="PF21010">
    <property type="entry name" value="HA2_C"/>
    <property type="match status" value="1"/>
</dbReference>
<evidence type="ECO:0000256" key="5">
    <source>
        <dbReference type="SAM" id="Coils"/>
    </source>
</evidence>
<dbReference type="FunFam" id="1.20.120.1080:FF:000005">
    <property type="entry name" value="ATP-dependent helicase HrpA"/>
    <property type="match status" value="1"/>
</dbReference>
<dbReference type="Pfam" id="PF07717">
    <property type="entry name" value="OB_NTP_bind"/>
    <property type="match status" value="1"/>
</dbReference>
<dbReference type="CDD" id="cd18791">
    <property type="entry name" value="SF2_C_RHA"/>
    <property type="match status" value="1"/>
</dbReference>
<dbReference type="PROSITE" id="PS51194">
    <property type="entry name" value="HELICASE_CTER"/>
    <property type="match status" value="1"/>
</dbReference>
<evidence type="ECO:0000313" key="9">
    <source>
        <dbReference type="Proteomes" id="UP000255193"/>
    </source>
</evidence>
<dbReference type="InterPro" id="IPR027417">
    <property type="entry name" value="P-loop_NTPase"/>
</dbReference>
<dbReference type="SMART" id="SM00487">
    <property type="entry name" value="DEXDc"/>
    <property type="match status" value="1"/>
</dbReference>
<dbReference type="InterPro" id="IPR024590">
    <property type="entry name" value="HrpA_C"/>
</dbReference>
<keyword evidence="4" id="KW-0067">ATP-binding</keyword>
<evidence type="ECO:0000256" key="2">
    <source>
        <dbReference type="ARBA" id="ARBA00022801"/>
    </source>
</evidence>
<dbReference type="Pfam" id="PF11898">
    <property type="entry name" value="DUF3418"/>
    <property type="match status" value="1"/>
</dbReference>